<evidence type="ECO:0000313" key="2">
    <source>
        <dbReference type="EMBL" id="XDU66332.1"/>
    </source>
</evidence>
<dbReference type="RefSeq" id="WP_369710699.1">
    <property type="nucleotide sequence ID" value="NZ_CP165644.1"/>
</dbReference>
<organism evidence="2">
    <name type="scientific">Leptotrichia rugosa</name>
    <dbReference type="NCBI Taxonomy" id="3239302"/>
    <lineage>
        <taxon>Bacteria</taxon>
        <taxon>Fusobacteriati</taxon>
        <taxon>Fusobacteriota</taxon>
        <taxon>Fusobacteriia</taxon>
        <taxon>Fusobacteriales</taxon>
        <taxon>Leptotrichiaceae</taxon>
        <taxon>Leptotrichia</taxon>
    </lineage>
</organism>
<evidence type="ECO:0000259" key="1">
    <source>
        <dbReference type="SMART" id="SM00871"/>
    </source>
</evidence>
<dbReference type="EMBL" id="CP165644">
    <property type="protein sequence ID" value="XDU66332.1"/>
    <property type="molecule type" value="Genomic_DNA"/>
</dbReference>
<dbReference type="PANTHER" id="PTHR36444:SF2">
    <property type="entry name" value="TRANSCRIPTIONAL REGULATOR PROTEIN YOBU-RELATED"/>
    <property type="match status" value="1"/>
</dbReference>
<dbReference type="InterPro" id="IPR011256">
    <property type="entry name" value="Reg_factor_effector_dom_sf"/>
</dbReference>
<gene>
    <name evidence="2" type="ORF">AB8B22_07880</name>
</gene>
<dbReference type="PANTHER" id="PTHR36444">
    <property type="entry name" value="TRANSCRIPTIONAL REGULATOR PROTEIN YOBU-RELATED"/>
    <property type="match status" value="1"/>
</dbReference>
<dbReference type="SUPFAM" id="SSF55136">
    <property type="entry name" value="Probable bacterial effector-binding domain"/>
    <property type="match status" value="1"/>
</dbReference>
<dbReference type="InterPro" id="IPR010499">
    <property type="entry name" value="AraC_E-bd"/>
</dbReference>
<sequence length="160" mass="18959">MKYEIVEIKEKTVVGLSERMRNDKNTSKKIGKMWNEFCYENGGEIKNIKDRVNKNTMAIYFDYTNKNGFEYRNLVGCEVKKESKNINEKLTKIFIPSGKYAKFSLFGNPQTKVTNFWINFWKNFGEQGEKLERTYTYDFEEYIAGDDPKNMEINIYIAVK</sequence>
<dbReference type="SMART" id="SM00871">
    <property type="entry name" value="AraC_E_bind"/>
    <property type="match status" value="1"/>
</dbReference>
<protein>
    <submittedName>
        <fullName evidence="2">GyrI-like domain-containing protein</fullName>
    </submittedName>
</protein>
<proteinExistence type="predicted"/>
<dbReference type="KEGG" id="lrug:AB8B22_07880"/>
<accession>A0AB39VGB3</accession>
<dbReference type="AlphaFoldDB" id="A0AB39VGB3"/>
<dbReference type="Gene3D" id="3.20.80.10">
    <property type="entry name" value="Regulatory factor, effector binding domain"/>
    <property type="match status" value="1"/>
</dbReference>
<reference evidence="2" key="1">
    <citation type="submission" date="2024-07" db="EMBL/GenBank/DDBJ databases">
        <authorList>
            <person name="Li X.-J."/>
            <person name="Wang X."/>
        </authorList>
    </citation>
    <scope>NUCLEOTIDE SEQUENCE</scope>
    <source>
        <strain evidence="2">HSP-334</strain>
    </source>
</reference>
<feature type="domain" description="AraC effector-binding" evidence="1">
    <location>
        <begin position="1"/>
        <end position="160"/>
    </location>
</feature>
<name>A0AB39VGB3_9FUSO</name>
<dbReference type="InterPro" id="IPR029441">
    <property type="entry name" value="Cass2"/>
</dbReference>
<dbReference type="InterPro" id="IPR053182">
    <property type="entry name" value="YobU-like_regulator"/>
</dbReference>
<dbReference type="Pfam" id="PF14526">
    <property type="entry name" value="Cass2"/>
    <property type="match status" value="1"/>
</dbReference>